<keyword evidence="3" id="KW-1185">Reference proteome</keyword>
<dbReference type="OrthoDB" id="1440092at2759"/>
<feature type="region of interest" description="Disordered" evidence="1">
    <location>
        <begin position="47"/>
        <end position="178"/>
    </location>
</feature>
<reference evidence="2 3" key="1">
    <citation type="journal article" date="2022" name="Nat. Genet.">
        <title>Improved pea reference genome and pan-genome highlight genomic features and evolutionary characteristics.</title>
        <authorList>
            <person name="Yang T."/>
            <person name="Liu R."/>
            <person name="Luo Y."/>
            <person name="Hu S."/>
            <person name="Wang D."/>
            <person name="Wang C."/>
            <person name="Pandey M.K."/>
            <person name="Ge S."/>
            <person name="Xu Q."/>
            <person name="Li N."/>
            <person name="Li G."/>
            <person name="Huang Y."/>
            <person name="Saxena R.K."/>
            <person name="Ji Y."/>
            <person name="Li M."/>
            <person name="Yan X."/>
            <person name="He Y."/>
            <person name="Liu Y."/>
            <person name="Wang X."/>
            <person name="Xiang C."/>
            <person name="Varshney R.K."/>
            <person name="Ding H."/>
            <person name="Gao S."/>
            <person name="Zong X."/>
        </authorList>
    </citation>
    <scope>NUCLEOTIDE SEQUENCE [LARGE SCALE GENOMIC DNA]</scope>
    <source>
        <strain evidence="2 3">cv. Zhongwan 6</strain>
    </source>
</reference>
<dbReference type="Gramene" id="Psat04G0227800-T1">
    <property type="protein sequence ID" value="KAI5417608.1"/>
    <property type="gene ID" value="KIW84_042278"/>
</dbReference>
<protein>
    <submittedName>
        <fullName evidence="2">Uncharacterized protein</fullName>
    </submittedName>
</protein>
<proteinExistence type="predicted"/>
<dbReference type="AlphaFoldDB" id="A0A9D5AQD7"/>
<comment type="caution">
    <text evidence="2">The sequence shown here is derived from an EMBL/GenBank/DDBJ whole genome shotgun (WGS) entry which is preliminary data.</text>
</comment>
<feature type="compositionally biased region" description="Polar residues" evidence="1">
    <location>
        <begin position="120"/>
        <end position="140"/>
    </location>
</feature>
<accession>A0A9D5AQD7</accession>
<sequence>MKNGKRRSSSKIDVPAAKKTAYNLRARGQRVSYAELSDYEIELQMSFDDERENDNKQVDSTSLQSSKANSAAESSKANSAAESSKANSTAESSTAGAEKTIKTEMVEFNTNLDAGLGKSNMPSGNSTSCPPAAINNNSGEDNVAEGSAVQCDVQIDHEPPRESLIPDLNLMPKEEDEY</sequence>
<gene>
    <name evidence="2" type="ORF">KIW84_042278</name>
</gene>
<feature type="compositionally biased region" description="Low complexity" evidence="1">
    <location>
        <begin position="65"/>
        <end position="95"/>
    </location>
</feature>
<name>A0A9D5AQD7_PEA</name>
<dbReference type="Proteomes" id="UP001058974">
    <property type="component" value="Chromosome 4"/>
</dbReference>
<evidence type="ECO:0000313" key="2">
    <source>
        <dbReference type="EMBL" id="KAI5417608.1"/>
    </source>
</evidence>
<evidence type="ECO:0000256" key="1">
    <source>
        <dbReference type="SAM" id="MobiDB-lite"/>
    </source>
</evidence>
<evidence type="ECO:0000313" key="3">
    <source>
        <dbReference type="Proteomes" id="UP001058974"/>
    </source>
</evidence>
<organism evidence="2 3">
    <name type="scientific">Pisum sativum</name>
    <name type="common">Garden pea</name>
    <name type="synonym">Lathyrus oleraceus</name>
    <dbReference type="NCBI Taxonomy" id="3888"/>
    <lineage>
        <taxon>Eukaryota</taxon>
        <taxon>Viridiplantae</taxon>
        <taxon>Streptophyta</taxon>
        <taxon>Embryophyta</taxon>
        <taxon>Tracheophyta</taxon>
        <taxon>Spermatophyta</taxon>
        <taxon>Magnoliopsida</taxon>
        <taxon>eudicotyledons</taxon>
        <taxon>Gunneridae</taxon>
        <taxon>Pentapetalae</taxon>
        <taxon>rosids</taxon>
        <taxon>fabids</taxon>
        <taxon>Fabales</taxon>
        <taxon>Fabaceae</taxon>
        <taxon>Papilionoideae</taxon>
        <taxon>50 kb inversion clade</taxon>
        <taxon>NPAAA clade</taxon>
        <taxon>Hologalegina</taxon>
        <taxon>IRL clade</taxon>
        <taxon>Fabeae</taxon>
        <taxon>Lathyrus</taxon>
    </lineage>
</organism>
<dbReference type="EMBL" id="JAMSHJ010000004">
    <property type="protein sequence ID" value="KAI5417608.1"/>
    <property type="molecule type" value="Genomic_DNA"/>
</dbReference>